<sequence length="97" mass="12392">MRDTKDNKIEDDEHKVIQILNETDEKIDKVSKQWIWLKHEYRKNKDPELRLEIKKKWDRLQKKMEILEKKRRELIEKKNEIDYKRKWKIFKKTWKNN</sequence>
<reference evidence="2 3" key="1">
    <citation type="journal article" date="2012" name="J. Bacteriol.">
        <title>Genome sequence of "Candidatus Nitrosopumilus salaria" BD31, an ammonia-oxidizing archaeon from the San Francisco Bay estuary.</title>
        <authorList>
            <person name="Mosier A.C."/>
            <person name="Allen E.E."/>
            <person name="Kim M."/>
            <person name="Ferriera S."/>
            <person name="Francis C.A."/>
        </authorList>
    </citation>
    <scope>NUCLEOTIDE SEQUENCE [LARGE SCALE GENOMIC DNA]</scope>
    <source>
        <strain evidence="2 3">BD31</strain>
    </source>
</reference>
<feature type="coiled-coil region" evidence="1">
    <location>
        <begin position="50"/>
        <end position="84"/>
    </location>
</feature>
<evidence type="ECO:0000313" key="2">
    <source>
        <dbReference type="EMBL" id="EIJ64953.1"/>
    </source>
</evidence>
<keyword evidence="3" id="KW-1185">Reference proteome</keyword>
<dbReference type="EMBL" id="AEXL02000168">
    <property type="protein sequence ID" value="EIJ64953.1"/>
    <property type="molecule type" value="Genomic_DNA"/>
</dbReference>
<comment type="caution">
    <text evidence="2">The sequence shown here is derived from an EMBL/GenBank/DDBJ whole genome shotgun (WGS) entry which is preliminary data.</text>
</comment>
<accession>I3CZR0</accession>
<dbReference type="Proteomes" id="UP000003423">
    <property type="component" value="Unassembled WGS sequence"/>
</dbReference>
<dbReference type="AlphaFoldDB" id="I3CZR0"/>
<evidence type="ECO:0000313" key="3">
    <source>
        <dbReference type="Proteomes" id="UP000003423"/>
    </source>
</evidence>
<dbReference type="OrthoDB" id="380449at2157"/>
<dbReference type="PATRIC" id="fig|859350.6.peg.1979"/>
<gene>
    <name evidence="2" type="ORF">BD31_I0883</name>
</gene>
<name>I3CZR0_9ARCH</name>
<keyword evidence="1" id="KW-0175">Coiled coil</keyword>
<protein>
    <submittedName>
        <fullName evidence="2">Uncharacterized protein</fullName>
    </submittedName>
</protein>
<organism evidence="2 3">
    <name type="scientific">Candidatus Nitrosopumilus salarius BD31</name>
    <dbReference type="NCBI Taxonomy" id="859350"/>
    <lineage>
        <taxon>Archaea</taxon>
        <taxon>Nitrososphaerota</taxon>
        <taxon>Nitrososphaeria</taxon>
        <taxon>Nitrosopumilales</taxon>
        <taxon>Nitrosopumilaceae</taxon>
        <taxon>Nitrosopumilus</taxon>
    </lineage>
</organism>
<proteinExistence type="predicted"/>
<evidence type="ECO:0000256" key="1">
    <source>
        <dbReference type="SAM" id="Coils"/>
    </source>
</evidence>
<dbReference type="RefSeq" id="WP_008301812.1">
    <property type="nucleotide sequence ID" value="NZ_AEXL02000168.1"/>
</dbReference>